<evidence type="ECO:0000313" key="2">
    <source>
        <dbReference type="EMBL" id="CAB3786519.1"/>
    </source>
</evidence>
<evidence type="ECO:0000256" key="1">
    <source>
        <dbReference type="SAM" id="MobiDB-lite"/>
    </source>
</evidence>
<evidence type="ECO:0000313" key="3">
    <source>
        <dbReference type="Proteomes" id="UP000494252"/>
    </source>
</evidence>
<dbReference type="AlphaFoldDB" id="A0A6J5FSJ8"/>
<dbReference type="Proteomes" id="UP000494252">
    <property type="component" value="Unassembled WGS sequence"/>
</dbReference>
<feature type="compositionally biased region" description="Basic residues" evidence="1">
    <location>
        <begin position="99"/>
        <end position="108"/>
    </location>
</feature>
<dbReference type="EMBL" id="CADIKI010000005">
    <property type="protein sequence ID" value="CAB3786519.1"/>
    <property type="molecule type" value="Genomic_DNA"/>
</dbReference>
<reference evidence="2 3" key="1">
    <citation type="submission" date="2020-04" db="EMBL/GenBank/DDBJ databases">
        <authorList>
            <person name="De Canck E."/>
        </authorList>
    </citation>
    <scope>NUCLEOTIDE SEQUENCE [LARGE SCALE GENOMIC DNA]</scope>
    <source>
        <strain evidence="2 3">LMG 27177</strain>
    </source>
</reference>
<name>A0A6J5FSJ8_9BURK</name>
<sequence length="108" mass="11442">MSLNDRSALPDDLERAVLVGRAWCADIGAPRPVAVIGGELVDVSSVALTTSTLVEQPEIGLRLKEAAANLPRLAALDPVLANSAFDRRDPSTPGSSRHVTCRRSRRAG</sequence>
<keyword evidence="3" id="KW-1185">Reference proteome</keyword>
<gene>
    <name evidence="2" type="ORF">LMG27177_02024</name>
</gene>
<protein>
    <submittedName>
        <fullName evidence="2">Uncharacterized protein</fullName>
    </submittedName>
</protein>
<proteinExistence type="predicted"/>
<feature type="region of interest" description="Disordered" evidence="1">
    <location>
        <begin position="84"/>
        <end position="108"/>
    </location>
</feature>
<organism evidence="2 3">
    <name type="scientific">Paraburkholderia fynbosensis</name>
    <dbReference type="NCBI Taxonomy" id="1200993"/>
    <lineage>
        <taxon>Bacteria</taxon>
        <taxon>Pseudomonadati</taxon>
        <taxon>Pseudomonadota</taxon>
        <taxon>Betaproteobacteria</taxon>
        <taxon>Burkholderiales</taxon>
        <taxon>Burkholderiaceae</taxon>
        <taxon>Paraburkholderia</taxon>
    </lineage>
</organism>
<accession>A0A6J5FSJ8</accession>